<evidence type="ECO:0000256" key="5">
    <source>
        <dbReference type="ARBA" id="ARBA00022490"/>
    </source>
</evidence>
<dbReference type="Proteomes" id="UP000030762">
    <property type="component" value="Unassembled WGS sequence"/>
</dbReference>
<dbReference type="GO" id="GO:0000922">
    <property type="term" value="C:spindle pole"/>
    <property type="evidence" value="ECO:0007669"/>
    <property type="project" value="UniProtKB-SubCell"/>
</dbReference>
<dbReference type="VEuPathDB" id="FungiDB:SDRG_01589"/>
<dbReference type="GO" id="GO:0005814">
    <property type="term" value="C:centriole"/>
    <property type="evidence" value="ECO:0007669"/>
    <property type="project" value="UniProtKB-SubCell"/>
</dbReference>
<feature type="compositionally biased region" description="Polar residues" evidence="9">
    <location>
        <begin position="360"/>
        <end position="369"/>
    </location>
</feature>
<comment type="subcellular location">
    <subcellularLocation>
        <location evidence="1">Cytoplasm</location>
        <location evidence="1">Cytoskeleton</location>
        <location evidence="1">Microtubule organizing center</location>
        <location evidence="1">Centrosome</location>
        <location evidence="1">Centriole</location>
    </subcellularLocation>
    <subcellularLocation>
        <location evidence="3">Cytoplasm</location>
        <location evidence="3">Cytoskeleton</location>
        <location evidence="3">Spindle pole</location>
    </subcellularLocation>
    <subcellularLocation>
        <location evidence="2">Midbody</location>
    </subcellularLocation>
</comment>
<evidence type="ECO:0000256" key="6">
    <source>
        <dbReference type="ARBA" id="ARBA00023054"/>
    </source>
</evidence>
<dbReference type="GO" id="GO:0030496">
    <property type="term" value="C:midbody"/>
    <property type="evidence" value="ECO:0007669"/>
    <property type="project" value="UniProtKB-SubCell"/>
</dbReference>
<evidence type="ECO:0000256" key="9">
    <source>
        <dbReference type="SAM" id="MobiDB-lite"/>
    </source>
</evidence>
<comment type="function">
    <text evidence="8">Centriole-enriched microtubule-binding protein involved in centriole biogenesis. In collaboration with CEP295 and POC1B, is required for the centriole-to-centrosome conversion by ensuring the formation of bona fide centriole wall. Functions as a linker component that maintains centrosome cohesion. Associates with CROCC and regulates its stability and localization to the centrosome.</text>
</comment>
<dbReference type="PANTHER" id="PTHR31477">
    <property type="entry name" value="CENTROSOMAL PROTEIN OF 44 KDA"/>
    <property type="match status" value="1"/>
</dbReference>
<evidence type="ECO:0000259" key="10">
    <source>
        <dbReference type="Pfam" id="PF15007"/>
    </source>
</evidence>
<evidence type="ECO:0000313" key="12">
    <source>
        <dbReference type="Proteomes" id="UP000030762"/>
    </source>
</evidence>
<keyword evidence="7" id="KW-0206">Cytoskeleton</keyword>
<dbReference type="InParanoid" id="T0R3T4"/>
<keyword evidence="12" id="KW-1185">Reference proteome</keyword>
<dbReference type="GeneID" id="19942316"/>
<dbReference type="OMA" id="YRWPPEP"/>
<reference evidence="11 12" key="1">
    <citation type="submission" date="2012-04" db="EMBL/GenBank/DDBJ databases">
        <title>The Genome Sequence of Saprolegnia declina VS20.</title>
        <authorList>
            <consortium name="The Broad Institute Genome Sequencing Platform"/>
            <person name="Russ C."/>
            <person name="Nusbaum C."/>
            <person name="Tyler B."/>
            <person name="van West P."/>
            <person name="Dieguez-Uribeondo J."/>
            <person name="de Bruijn I."/>
            <person name="Tripathy S."/>
            <person name="Jiang R."/>
            <person name="Young S.K."/>
            <person name="Zeng Q."/>
            <person name="Gargeya S."/>
            <person name="Fitzgerald M."/>
            <person name="Haas B."/>
            <person name="Abouelleil A."/>
            <person name="Alvarado L."/>
            <person name="Arachchi H.M."/>
            <person name="Berlin A."/>
            <person name="Chapman S.B."/>
            <person name="Goldberg J."/>
            <person name="Griggs A."/>
            <person name="Gujja S."/>
            <person name="Hansen M."/>
            <person name="Howarth C."/>
            <person name="Imamovic A."/>
            <person name="Larimer J."/>
            <person name="McCowen C."/>
            <person name="Montmayeur A."/>
            <person name="Murphy C."/>
            <person name="Neiman D."/>
            <person name="Pearson M."/>
            <person name="Priest M."/>
            <person name="Roberts A."/>
            <person name="Saif S."/>
            <person name="Shea T."/>
            <person name="Sisk P."/>
            <person name="Sykes S."/>
            <person name="Wortman J."/>
            <person name="Nusbaum C."/>
            <person name="Birren B."/>
        </authorList>
    </citation>
    <scope>NUCLEOTIDE SEQUENCE [LARGE SCALE GENOMIC DNA]</scope>
    <source>
        <strain evidence="11 12">VS20</strain>
    </source>
</reference>
<evidence type="ECO:0000256" key="2">
    <source>
        <dbReference type="ARBA" id="ARBA00004214"/>
    </source>
</evidence>
<proteinExistence type="predicted"/>
<keyword evidence="6" id="KW-0175">Coiled coil</keyword>
<accession>T0R3T4</accession>
<dbReference type="Pfam" id="PF15007">
    <property type="entry name" value="CEP44"/>
    <property type="match status" value="1"/>
</dbReference>
<dbReference type="PANTHER" id="PTHR31477:SF1">
    <property type="entry name" value="CENTROSOMAL PROTEIN OF 44 KDA"/>
    <property type="match status" value="1"/>
</dbReference>
<dbReference type="eggNOG" id="ENOG502R3RQ">
    <property type="taxonomic scope" value="Eukaryota"/>
</dbReference>
<keyword evidence="5" id="KW-0963">Cytoplasm</keyword>
<name>T0R3T4_SAPDV</name>
<feature type="domain" description="Centrosomal CEP44" evidence="10">
    <location>
        <begin position="5"/>
        <end position="135"/>
    </location>
</feature>
<sequence length="383" mass="42924">MATGDLSNNATKVRRQLQAIQYPHDVNDAAKQLARGTPVSHLRELLRVLHYALLDYSRHVAQRVQAADLDLYGRTDAKFVDGVFRFAREQLGYFPSLTSAQFLSATQFRERKLIIVAEMLEQIAKIHVEGLRQQRIKQSVWVPSDKAPAGRLSRPVQSPIEMVDHRAKVPAPPTWQSVNLGQTKPSRVVRHVASPPAYHVSPLVPAPQTEPEPEAPIFDWETPIDGAVYKNVDKAVLKPPPPTPFWVEAHVQREQQQPRTYEEDDTVDELYPRELPIQPSVEHPIQPTRAPTPPEPAMHATLAKLEATLCSKLDDILALVADKFAQLDDRLARLEAKVDKPGASLSPNQEPETPKVFNAPRTTTASSSVYRWPPEPAAFRKVV</sequence>
<dbReference type="STRING" id="1156394.T0R3T4"/>
<feature type="region of interest" description="Disordered" evidence="9">
    <location>
        <begin position="340"/>
        <end position="369"/>
    </location>
</feature>
<evidence type="ECO:0000313" key="11">
    <source>
        <dbReference type="EMBL" id="EQC41631.1"/>
    </source>
</evidence>
<evidence type="ECO:0000256" key="3">
    <source>
        <dbReference type="ARBA" id="ARBA00004647"/>
    </source>
</evidence>
<organism evidence="11 12">
    <name type="scientific">Saprolegnia diclina (strain VS20)</name>
    <dbReference type="NCBI Taxonomy" id="1156394"/>
    <lineage>
        <taxon>Eukaryota</taxon>
        <taxon>Sar</taxon>
        <taxon>Stramenopiles</taxon>
        <taxon>Oomycota</taxon>
        <taxon>Saprolegniomycetes</taxon>
        <taxon>Saprolegniales</taxon>
        <taxon>Saprolegniaceae</taxon>
        <taxon>Saprolegnia</taxon>
    </lineage>
</organism>
<gene>
    <name evidence="11" type="ORF">SDRG_01589</name>
</gene>
<dbReference type="AlphaFoldDB" id="T0R3T4"/>
<dbReference type="InterPro" id="IPR033603">
    <property type="entry name" value="CEP44"/>
</dbReference>
<protein>
    <recommendedName>
        <fullName evidence="4">Centrosomal protein of 44 kDa</fullName>
    </recommendedName>
</protein>
<evidence type="ECO:0000256" key="7">
    <source>
        <dbReference type="ARBA" id="ARBA00023212"/>
    </source>
</evidence>
<dbReference type="RefSeq" id="XP_008605345.1">
    <property type="nucleotide sequence ID" value="XM_008607123.1"/>
</dbReference>
<dbReference type="InterPro" id="IPR029157">
    <property type="entry name" value="CEP44_CC"/>
</dbReference>
<evidence type="ECO:0000256" key="4">
    <source>
        <dbReference type="ARBA" id="ARBA00014053"/>
    </source>
</evidence>
<dbReference type="EMBL" id="JH767134">
    <property type="protein sequence ID" value="EQC41631.1"/>
    <property type="molecule type" value="Genomic_DNA"/>
</dbReference>
<evidence type="ECO:0000256" key="1">
    <source>
        <dbReference type="ARBA" id="ARBA00004114"/>
    </source>
</evidence>
<evidence type="ECO:0000256" key="8">
    <source>
        <dbReference type="ARBA" id="ARBA00046235"/>
    </source>
</evidence>
<dbReference type="OrthoDB" id="259598at2759"/>